<evidence type="ECO:0000256" key="11">
    <source>
        <dbReference type="SAM" id="Phobius"/>
    </source>
</evidence>
<dbReference type="InterPro" id="IPR036890">
    <property type="entry name" value="HATPase_C_sf"/>
</dbReference>
<dbReference type="InterPro" id="IPR029095">
    <property type="entry name" value="NarX-like_N"/>
</dbReference>
<keyword evidence="14" id="KW-1185">Reference proteome</keyword>
<dbReference type="Pfam" id="PF02518">
    <property type="entry name" value="HATPase_c"/>
    <property type="match status" value="1"/>
</dbReference>
<evidence type="ECO:0000313" key="14">
    <source>
        <dbReference type="Proteomes" id="UP000536835"/>
    </source>
</evidence>
<feature type="transmembrane region" description="Helical" evidence="11">
    <location>
        <begin position="181"/>
        <end position="203"/>
    </location>
</feature>
<dbReference type="PANTHER" id="PTHR43047:SF72">
    <property type="entry name" value="OSMOSENSING HISTIDINE PROTEIN KINASE SLN1"/>
    <property type="match status" value="1"/>
</dbReference>
<comment type="subcellular location">
    <subcellularLocation>
        <location evidence="2">Membrane</location>
        <topology evidence="2">Multi-pass membrane protein</topology>
    </subcellularLocation>
</comment>
<evidence type="ECO:0000256" key="4">
    <source>
        <dbReference type="ARBA" id="ARBA00022553"/>
    </source>
</evidence>
<dbReference type="AlphaFoldDB" id="A0A7Y3RK89"/>
<evidence type="ECO:0000259" key="12">
    <source>
        <dbReference type="PROSITE" id="PS50109"/>
    </source>
</evidence>
<feature type="domain" description="Histidine kinase" evidence="12">
    <location>
        <begin position="259"/>
        <end position="476"/>
    </location>
</feature>
<name>A0A7Y3RK89_9PROT</name>
<dbReference type="CDD" id="cd00082">
    <property type="entry name" value="HisKA"/>
    <property type="match status" value="1"/>
</dbReference>
<dbReference type="InterPro" id="IPR003594">
    <property type="entry name" value="HATPase_dom"/>
</dbReference>
<dbReference type="GO" id="GO:0000155">
    <property type="term" value="F:phosphorelay sensor kinase activity"/>
    <property type="evidence" value="ECO:0007669"/>
    <property type="project" value="InterPro"/>
</dbReference>
<reference evidence="13 14" key="1">
    <citation type="submission" date="2020-05" db="EMBL/GenBank/DDBJ databases">
        <title>Parvularcula mediterraneae sp. nov., isolated from polypropylene straw from shallow seawater of the seashore of Laganas in Zakynthos island, Greece.</title>
        <authorList>
            <person name="Szabo I."/>
            <person name="Al-Omari J."/>
            <person name="Rado J."/>
            <person name="Szerdahelyi G.S."/>
        </authorList>
    </citation>
    <scope>NUCLEOTIDE SEQUENCE [LARGE SCALE GENOMIC DNA]</scope>
    <source>
        <strain evidence="13 14">ZS-1/3</strain>
    </source>
</reference>
<dbReference type="CDD" id="cd16922">
    <property type="entry name" value="HATPase_EvgS-ArcB-TorS-like"/>
    <property type="match status" value="1"/>
</dbReference>
<dbReference type="EMBL" id="JABFCX010000002">
    <property type="protein sequence ID" value="NNU15603.1"/>
    <property type="molecule type" value="Genomic_DNA"/>
</dbReference>
<evidence type="ECO:0000256" key="10">
    <source>
        <dbReference type="ARBA" id="ARBA00023136"/>
    </source>
</evidence>
<evidence type="ECO:0000256" key="8">
    <source>
        <dbReference type="ARBA" id="ARBA00022989"/>
    </source>
</evidence>
<dbReference type="GO" id="GO:0009927">
    <property type="term" value="F:histidine phosphotransfer kinase activity"/>
    <property type="evidence" value="ECO:0007669"/>
    <property type="project" value="TreeGrafter"/>
</dbReference>
<protein>
    <recommendedName>
        <fullName evidence="3">histidine kinase</fullName>
        <ecNumber evidence="3">2.7.13.3</ecNumber>
    </recommendedName>
</protein>
<evidence type="ECO:0000256" key="5">
    <source>
        <dbReference type="ARBA" id="ARBA00022679"/>
    </source>
</evidence>
<dbReference type="SMART" id="SM00387">
    <property type="entry name" value="HATPase_c"/>
    <property type="match status" value="1"/>
</dbReference>
<sequence length="493" mass="53804">MPAFLTNPDTLWRRYVVALGLIAVLLSISHGLSIYSIKAGEEQAALINMSGRQRMLQQRILSLVLRESRNGVSPAEAQALDEAVALFERSHNALSTGGDLGLSLEGAAERRTIYFSGSPSLDQEVKAFLDDVFAARQPLSRRRSAALGRLSNIERTDALLTRLDGVVRTLQSRADARVDQLALISNLTFALALLILAIEWMTIFRPAQRAVTSTLAAHRATEAKLKRADEELRRVLASEEASRAKVESLLRARTDLFANLGHDMRTPLTVLTGYLDLLMNQDLRPDQERLLGLARNASKQVAGLVDDILDLERLQEGMLTLSPVACDVRGFAERCADFFAAKAEAKGLELIARVDEEMPPQLFLDEGRLQQIANNLIGNAVKFTKGGQVTLSIGIESDGFFHVKVADTGPGITPEDARRLFERFEQSSPEVTSVHGGSGLGLAICRELSELMGGWMKLDSEVGEGSTFTLVLPLTPVPEEEAPRPETRQAAGG</sequence>
<organism evidence="13 14">
    <name type="scientific">Parvularcula mediterranea</name>
    <dbReference type="NCBI Taxonomy" id="2732508"/>
    <lineage>
        <taxon>Bacteria</taxon>
        <taxon>Pseudomonadati</taxon>
        <taxon>Pseudomonadota</taxon>
        <taxon>Alphaproteobacteria</taxon>
        <taxon>Parvularculales</taxon>
        <taxon>Parvularculaceae</taxon>
        <taxon>Parvularcula</taxon>
    </lineage>
</organism>
<dbReference type="Gene3D" id="3.30.565.10">
    <property type="entry name" value="Histidine kinase-like ATPase, C-terminal domain"/>
    <property type="match status" value="1"/>
</dbReference>
<dbReference type="InterPro" id="IPR005467">
    <property type="entry name" value="His_kinase_dom"/>
</dbReference>
<evidence type="ECO:0000256" key="7">
    <source>
        <dbReference type="ARBA" id="ARBA00022777"/>
    </source>
</evidence>
<keyword evidence="6 11" id="KW-0812">Transmembrane</keyword>
<keyword evidence="4" id="KW-0597">Phosphoprotein</keyword>
<dbReference type="SUPFAM" id="SSF55874">
    <property type="entry name" value="ATPase domain of HSP90 chaperone/DNA topoisomerase II/histidine kinase"/>
    <property type="match status" value="1"/>
</dbReference>
<proteinExistence type="predicted"/>
<dbReference type="InterPro" id="IPR004358">
    <property type="entry name" value="Sig_transdc_His_kin-like_C"/>
</dbReference>
<comment type="caution">
    <text evidence="13">The sequence shown here is derived from an EMBL/GenBank/DDBJ whole genome shotgun (WGS) entry which is preliminary data.</text>
</comment>
<dbReference type="Gene3D" id="1.10.287.130">
    <property type="match status" value="1"/>
</dbReference>
<keyword evidence="8 11" id="KW-1133">Transmembrane helix</keyword>
<evidence type="ECO:0000256" key="2">
    <source>
        <dbReference type="ARBA" id="ARBA00004141"/>
    </source>
</evidence>
<evidence type="ECO:0000256" key="6">
    <source>
        <dbReference type="ARBA" id="ARBA00022692"/>
    </source>
</evidence>
<dbReference type="Pfam" id="PF00512">
    <property type="entry name" value="HisKA"/>
    <property type="match status" value="1"/>
</dbReference>
<dbReference type="InterPro" id="IPR036097">
    <property type="entry name" value="HisK_dim/P_sf"/>
</dbReference>
<dbReference type="InterPro" id="IPR003661">
    <property type="entry name" value="HisK_dim/P_dom"/>
</dbReference>
<dbReference type="PRINTS" id="PR00344">
    <property type="entry name" value="BCTRLSENSOR"/>
</dbReference>
<dbReference type="PROSITE" id="PS50109">
    <property type="entry name" value="HIS_KIN"/>
    <property type="match status" value="1"/>
</dbReference>
<keyword evidence="7" id="KW-0418">Kinase</keyword>
<gene>
    <name evidence="13" type="ORF">HK107_04630</name>
</gene>
<keyword evidence="9" id="KW-0902">Two-component regulatory system</keyword>
<keyword evidence="5" id="KW-0808">Transferase</keyword>
<evidence type="ECO:0000313" key="13">
    <source>
        <dbReference type="EMBL" id="NNU15603.1"/>
    </source>
</evidence>
<accession>A0A7Y3RK89</accession>
<evidence type="ECO:0000256" key="1">
    <source>
        <dbReference type="ARBA" id="ARBA00000085"/>
    </source>
</evidence>
<dbReference type="SUPFAM" id="SSF47384">
    <property type="entry name" value="Homodimeric domain of signal transducing histidine kinase"/>
    <property type="match status" value="1"/>
</dbReference>
<dbReference type="EC" id="2.7.13.3" evidence="3"/>
<feature type="transmembrane region" description="Helical" evidence="11">
    <location>
        <begin position="15"/>
        <end position="37"/>
    </location>
</feature>
<keyword evidence="10 11" id="KW-0472">Membrane</keyword>
<dbReference type="FunFam" id="3.30.565.10:FF:000010">
    <property type="entry name" value="Sensor histidine kinase RcsC"/>
    <property type="match status" value="1"/>
</dbReference>
<comment type="catalytic activity">
    <reaction evidence="1">
        <text>ATP + protein L-histidine = ADP + protein N-phospho-L-histidine.</text>
        <dbReference type="EC" id="2.7.13.3"/>
    </reaction>
</comment>
<dbReference type="GO" id="GO:0005886">
    <property type="term" value="C:plasma membrane"/>
    <property type="evidence" value="ECO:0007669"/>
    <property type="project" value="TreeGrafter"/>
</dbReference>
<evidence type="ECO:0000256" key="9">
    <source>
        <dbReference type="ARBA" id="ARBA00023012"/>
    </source>
</evidence>
<evidence type="ECO:0000256" key="3">
    <source>
        <dbReference type="ARBA" id="ARBA00012438"/>
    </source>
</evidence>
<dbReference type="SMART" id="SM00388">
    <property type="entry name" value="HisKA"/>
    <property type="match status" value="1"/>
</dbReference>
<dbReference type="Proteomes" id="UP000536835">
    <property type="component" value="Unassembled WGS sequence"/>
</dbReference>
<dbReference type="Pfam" id="PF13675">
    <property type="entry name" value="PilJ"/>
    <property type="match status" value="1"/>
</dbReference>
<dbReference type="PANTHER" id="PTHR43047">
    <property type="entry name" value="TWO-COMPONENT HISTIDINE PROTEIN KINASE"/>
    <property type="match status" value="1"/>
</dbReference>
<dbReference type="RefSeq" id="WP_173197173.1">
    <property type="nucleotide sequence ID" value="NZ_JABFCX010000002.1"/>
</dbReference>